<evidence type="ECO:0000313" key="2">
    <source>
        <dbReference type="Proteomes" id="UP000333828"/>
    </source>
</evidence>
<reference evidence="1 2" key="1">
    <citation type="submission" date="2019-08" db="EMBL/GenBank/DDBJ databases">
        <authorList>
            <person name="Peeters C."/>
        </authorList>
    </citation>
    <scope>NUCLEOTIDE SEQUENCE [LARGE SCALE GENOMIC DNA]</scope>
    <source>
        <strain evidence="1 2">LMG 31115</strain>
    </source>
</reference>
<sequence length="269" mass="29821">MRLLSDATAPNFLSDEDIFAIRNGSSEWFVLSEKTLNAIGRAVDRAREHIAAVDVNDCKSLVVALLMRTYESMQGVVLLAERRMTVQCDMLSRALYEDAFWAAYCVASPAKFVEELKLNSDRGRLAQVDIRLGIEGDLKHLREMKDSLLRICAGARAANIVDVAKLGAYRKLYFVYKNLCDTAAHTSRSSLGRYFWRGENDEIALTWDAVEAKDVSVALMQATLASIGTLLAAGEILDDTDVNAAALRLYCEHLSMTGDDDNAKEAVRE</sequence>
<name>A0A5E4UCK6_9BURK</name>
<dbReference type="RefSeq" id="WP_150683842.1">
    <property type="nucleotide sequence ID" value="NZ_CABPSI010000002.1"/>
</dbReference>
<organism evidence="1 2">
    <name type="scientific">Pandoraea iniqua</name>
    <dbReference type="NCBI Taxonomy" id="2508288"/>
    <lineage>
        <taxon>Bacteria</taxon>
        <taxon>Pseudomonadati</taxon>
        <taxon>Pseudomonadota</taxon>
        <taxon>Betaproteobacteria</taxon>
        <taxon>Burkholderiales</taxon>
        <taxon>Burkholderiaceae</taxon>
        <taxon>Pandoraea</taxon>
    </lineage>
</organism>
<protein>
    <submittedName>
        <fullName evidence="1">Uncharacterized protein</fullName>
    </submittedName>
</protein>
<dbReference type="Proteomes" id="UP000333828">
    <property type="component" value="Unassembled WGS sequence"/>
</dbReference>
<evidence type="ECO:0000313" key="1">
    <source>
        <dbReference type="EMBL" id="VVD97393.1"/>
    </source>
</evidence>
<dbReference type="AlphaFoldDB" id="A0A5E4UCK6"/>
<dbReference type="InterPro" id="IPR043733">
    <property type="entry name" value="DUF5677"/>
</dbReference>
<proteinExistence type="predicted"/>
<dbReference type="EMBL" id="CABPSI010000002">
    <property type="protein sequence ID" value="VVD97393.1"/>
    <property type="molecule type" value="Genomic_DNA"/>
</dbReference>
<gene>
    <name evidence="1" type="ORF">PIN31115_01920</name>
</gene>
<dbReference type="Pfam" id="PF18928">
    <property type="entry name" value="DUF5677"/>
    <property type="match status" value="1"/>
</dbReference>
<keyword evidence="2" id="KW-1185">Reference proteome</keyword>
<accession>A0A5E4UCK6</accession>